<dbReference type="InterPro" id="IPR008189">
    <property type="entry name" value="rRNA_ssu_MeTfrase_I"/>
</dbReference>
<dbReference type="InterPro" id="IPR014776">
    <property type="entry name" value="4pyrrole_Mease_sub2"/>
</dbReference>
<reference evidence="9" key="1">
    <citation type="journal article" date="2020" name="mSystems">
        <title>Genome- and Community-Level Interaction Insights into Carbon Utilization and Element Cycling Functions of Hydrothermarchaeota in Hydrothermal Sediment.</title>
        <authorList>
            <person name="Zhou Z."/>
            <person name="Liu Y."/>
            <person name="Xu W."/>
            <person name="Pan J."/>
            <person name="Luo Z.H."/>
            <person name="Li M."/>
        </authorList>
    </citation>
    <scope>NUCLEOTIDE SEQUENCE [LARGE SCALE GENOMIC DNA]</scope>
    <source>
        <strain evidence="9">HyVt-389</strain>
    </source>
</reference>
<dbReference type="Gene3D" id="3.40.1010.10">
    <property type="entry name" value="Cobalt-precorrin-4 Transmethylase, Domain 1"/>
    <property type="match status" value="1"/>
</dbReference>
<evidence type="ECO:0000256" key="3">
    <source>
        <dbReference type="ARBA" id="ARBA00022603"/>
    </source>
</evidence>
<dbReference type="FunFam" id="3.40.1010.10:FF:000002">
    <property type="entry name" value="Ribosomal RNA small subunit methyltransferase I"/>
    <property type="match status" value="1"/>
</dbReference>
<dbReference type="InterPro" id="IPR014777">
    <property type="entry name" value="4pyrrole_Mease_sub1"/>
</dbReference>
<evidence type="ECO:0000256" key="2">
    <source>
        <dbReference type="ARBA" id="ARBA00022552"/>
    </source>
</evidence>
<keyword evidence="7" id="KW-0472">Membrane</keyword>
<comment type="function">
    <text evidence="6">Catalyzes the 2'-O-methylation of the ribose of cytidine 1402 (C1402) in 16S rRNA.</text>
</comment>
<dbReference type="PANTHER" id="PTHR46111">
    <property type="entry name" value="RIBOSOMAL RNA SMALL SUBUNIT METHYLTRANSFERASE I"/>
    <property type="match status" value="1"/>
</dbReference>
<comment type="similarity">
    <text evidence="6">Belongs to the methyltransferase superfamily. RsmI family.</text>
</comment>
<keyword evidence="7" id="KW-0812">Transmembrane</keyword>
<evidence type="ECO:0000256" key="4">
    <source>
        <dbReference type="ARBA" id="ARBA00022679"/>
    </source>
</evidence>
<comment type="catalytic activity">
    <reaction evidence="6">
        <text>cytidine(1402) in 16S rRNA + S-adenosyl-L-methionine = 2'-O-methylcytidine(1402) in 16S rRNA + S-adenosyl-L-homocysteine + H(+)</text>
        <dbReference type="Rhea" id="RHEA:42924"/>
        <dbReference type="Rhea" id="RHEA-COMP:10285"/>
        <dbReference type="Rhea" id="RHEA-COMP:10286"/>
        <dbReference type="ChEBI" id="CHEBI:15378"/>
        <dbReference type="ChEBI" id="CHEBI:57856"/>
        <dbReference type="ChEBI" id="CHEBI:59789"/>
        <dbReference type="ChEBI" id="CHEBI:74495"/>
        <dbReference type="ChEBI" id="CHEBI:82748"/>
        <dbReference type="EC" id="2.1.1.198"/>
    </reaction>
</comment>
<dbReference type="Gene3D" id="3.30.950.10">
    <property type="entry name" value="Methyltransferase, Cobalt-precorrin-4 Transmethylase, Domain 2"/>
    <property type="match status" value="1"/>
</dbReference>
<dbReference type="HAMAP" id="MF_01877">
    <property type="entry name" value="16SrRNA_methyltr_I"/>
    <property type="match status" value="1"/>
</dbReference>
<dbReference type="PROSITE" id="PS01296">
    <property type="entry name" value="RSMI"/>
    <property type="match status" value="1"/>
</dbReference>
<evidence type="ECO:0000256" key="1">
    <source>
        <dbReference type="ARBA" id="ARBA00022490"/>
    </source>
</evidence>
<dbReference type="EMBL" id="DRIH01000161">
    <property type="protein sequence ID" value="HEC68091.1"/>
    <property type="molecule type" value="Genomic_DNA"/>
</dbReference>
<evidence type="ECO:0000256" key="7">
    <source>
        <dbReference type="SAM" id="Phobius"/>
    </source>
</evidence>
<keyword evidence="2 6" id="KW-0698">rRNA processing</keyword>
<evidence type="ECO:0000256" key="6">
    <source>
        <dbReference type="HAMAP-Rule" id="MF_01877"/>
    </source>
</evidence>
<dbReference type="AlphaFoldDB" id="A0A7C1ZRB9"/>
<evidence type="ECO:0000256" key="5">
    <source>
        <dbReference type="ARBA" id="ARBA00022691"/>
    </source>
</evidence>
<dbReference type="CDD" id="cd11648">
    <property type="entry name" value="RsmI"/>
    <property type="match status" value="1"/>
</dbReference>
<dbReference type="PANTHER" id="PTHR46111:SF1">
    <property type="entry name" value="RIBOSOMAL RNA SMALL SUBUNIT METHYLTRANSFERASE I"/>
    <property type="match status" value="1"/>
</dbReference>
<keyword evidence="1 6" id="KW-0963">Cytoplasm</keyword>
<dbReference type="InterPro" id="IPR018063">
    <property type="entry name" value="SAM_MeTrfase_RsmI_CS"/>
</dbReference>
<dbReference type="EC" id="2.1.1.198" evidence="6"/>
<dbReference type="InterPro" id="IPR035996">
    <property type="entry name" value="4pyrrol_Methylase_sf"/>
</dbReference>
<accession>A0A7C1ZRB9</accession>
<keyword evidence="7" id="KW-1133">Transmembrane helix</keyword>
<protein>
    <recommendedName>
        <fullName evidence="6">Ribosomal RNA small subunit methyltransferase I</fullName>
        <ecNumber evidence="6">2.1.1.198</ecNumber>
    </recommendedName>
    <alternativeName>
        <fullName evidence="6">16S rRNA 2'-O-ribose C1402 methyltransferase</fullName>
    </alternativeName>
    <alternativeName>
        <fullName evidence="6">rRNA (cytidine-2'-O-)-methyltransferase RsmI</fullName>
    </alternativeName>
</protein>
<name>A0A7C1ZRB9_DESA2</name>
<dbReference type="GO" id="GO:0005737">
    <property type="term" value="C:cytoplasm"/>
    <property type="evidence" value="ECO:0007669"/>
    <property type="project" value="UniProtKB-SubCell"/>
</dbReference>
<dbReference type="NCBIfam" id="TIGR00096">
    <property type="entry name" value="16S rRNA (cytidine(1402)-2'-O)-methyltransferase"/>
    <property type="match status" value="1"/>
</dbReference>
<organism evidence="9">
    <name type="scientific">Desulfofervidus auxilii</name>
    <dbReference type="NCBI Taxonomy" id="1621989"/>
    <lineage>
        <taxon>Bacteria</taxon>
        <taxon>Pseudomonadati</taxon>
        <taxon>Thermodesulfobacteriota</taxon>
        <taxon>Candidatus Desulfofervidia</taxon>
        <taxon>Candidatus Desulfofervidales</taxon>
        <taxon>Candidatus Desulfofervidaceae</taxon>
        <taxon>Candidatus Desulfofervidus</taxon>
    </lineage>
</organism>
<feature type="domain" description="Tetrapyrrole methylase" evidence="8">
    <location>
        <begin position="9"/>
        <end position="208"/>
    </location>
</feature>
<keyword evidence="3 6" id="KW-0489">Methyltransferase</keyword>
<evidence type="ECO:0000259" key="8">
    <source>
        <dbReference type="Pfam" id="PF00590"/>
    </source>
</evidence>
<keyword evidence="4 6" id="KW-0808">Transferase</keyword>
<comment type="subcellular location">
    <subcellularLocation>
        <location evidence="6">Cytoplasm</location>
    </subcellularLocation>
</comment>
<dbReference type="Pfam" id="PF00590">
    <property type="entry name" value="TP_methylase"/>
    <property type="match status" value="1"/>
</dbReference>
<comment type="caution">
    <text evidence="9">The sequence shown here is derived from an EMBL/GenBank/DDBJ whole genome shotgun (WGS) entry which is preliminary data.</text>
</comment>
<sequence length="234" mass="26326">MPTVCESGTLYVIATPIGNLEDITLRALHILKTVDLIVAEDTRKTRKLLSHYGIKRPMLSYREENKEKQGKKILELLKKGKNVAIVSDAGTPCISDPGVHLVNLAFQMGIKIVPLPGPSALITALSVCGLPIQPFVFLGFLPQRPNRRKKLLLGLKETPYAIVFYESPYRFKKTLEILAEIFPQREIVIARELTKFHEEIVRGKATEIWSQWREREIKGEITVIVAGKAKTVSD</sequence>
<dbReference type="PIRSF" id="PIRSF005917">
    <property type="entry name" value="MTase_YraL"/>
    <property type="match status" value="1"/>
</dbReference>
<keyword evidence="5 6" id="KW-0949">S-adenosyl-L-methionine</keyword>
<evidence type="ECO:0000313" key="9">
    <source>
        <dbReference type="EMBL" id="HEC68091.1"/>
    </source>
</evidence>
<dbReference type="SUPFAM" id="SSF53790">
    <property type="entry name" value="Tetrapyrrole methylase"/>
    <property type="match status" value="1"/>
</dbReference>
<proteinExistence type="inferred from homology"/>
<feature type="transmembrane region" description="Helical" evidence="7">
    <location>
        <begin position="120"/>
        <end position="141"/>
    </location>
</feature>
<dbReference type="Proteomes" id="UP000885738">
    <property type="component" value="Unassembled WGS sequence"/>
</dbReference>
<dbReference type="InterPro" id="IPR000878">
    <property type="entry name" value="4pyrrol_Mease"/>
</dbReference>
<dbReference type="GO" id="GO:0070677">
    <property type="term" value="F:rRNA (cytosine-2'-O-)-methyltransferase activity"/>
    <property type="evidence" value="ECO:0007669"/>
    <property type="project" value="UniProtKB-UniRule"/>
</dbReference>
<dbReference type="FunFam" id="3.30.950.10:FF:000002">
    <property type="entry name" value="Ribosomal RNA small subunit methyltransferase I"/>
    <property type="match status" value="1"/>
</dbReference>
<gene>
    <name evidence="6 9" type="primary">rsmI</name>
    <name evidence="9" type="ORF">ENI35_04695</name>
</gene>